<dbReference type="GO" id="GO:0003700">
    <property type="term" value="F:DNA-binding transcription factor activity"/>
    <property type="evidence" value="ECO:0007669"/>
    <property type="project" value="TreeGrafter"/>
</dbReference>
<keyword evidence="1" id="KW-0805">Transcription regulation</keyword>
<dbReference type="RefSeq" id="WP_123641239.1">
    <property type="nucleotide sequence ID" value="NZ_ML119082.1"/>
</dbReference>
<dbReference type="CDD" id="cd01392">
    <property type="entry name" value="HTH_LacI"/>
    <property type="match status" value="1"/>
</dbReference>
<dbReference type="Pfam" id="PF13407">
    <property type="entry name" value="Peripla_BP_4"/>
    <property type="match status" value="1"/>
</dbReference>
<evidence type="ECO:0000313" key="5">
    <source>
        <dbReference type="EMBL" id="ROU03706.1"/>
    </source>
</evidence>
<dbReference type="PROSITE" id="PS50932">
    <property type="entry name" value="HTH_LACI_2"/>
    <property type="match status" value="1"/>
</dbReference>
<dbReference type="SMART" id="SM00354">
    <property type="entry name" value="HTH_LACI"/>
    <property type="match status" value="1"/>
</dbReference>
<accession>A0A3N2R8P7</accession>
<keyword evidence="6" id="KW-1185">Reference proteome</keyword>
<dbReference type="PROSITE" id="PS00356">
    <property type="entry name" value="HTH_LACI_1"/>
    <property type="match status" value="1"/>
</dbReference>
<dbReference type="SUPFAM" id="SSF47413">
    <property type="entry name" value="lambda repressor-like DNA-binding domains"/>
    <property type="match status" value="1"/>
</dbReference>
<keyword evidence="2" id="KW-0238">DNA-binding</keyword>
<dbReference type="InterPro" id="IPR028082">
    <property type="entry name" value="Peripla_BP_I"/>
</dbReference>
<evidence type="ECO:0000259" key="4">
    <source>
        <dbReference type="PROSITE" id="PS50932"/>
    </source>
</evidence>
<dbReference type="CDD" id="cd06307">
    <property type="entry name" value="PBP1_sugar_binding"/>
    <property type="match status" value="1"/>
</dbReference>
<dbReference type="AlphaFoldDB" id="A0A3N2R8P7"/>
<evidence type="ECO:0000256" key="2">
    <source>
        <dbReference type="ARBA" id="ARBA00023125"/>
    </source>
</evidence>
<organism evidence="5 6">
    <name type="scientific">Histidinibacterium lentulum</name>
    <dbReference type="NCBI Taxonomy" id="2480588"/>
    <lineage>
        <taxon>Bacteria</taxon>
        <taxon>Pseudomonadati</taxon>
        <taxon>Pseudomonadota</taxon>
        <taxon>Alphaproteobacteria</taxon>
        <taxon>Rhodobacterales</taxon>
        <taxon>Paracoccaceae</taxon>
        <taxon>Histidinibacterium</taxon>
    </lineage>
</organism>
<comment type="caution">
    <text evidence="5">The sequence shown here is derived from an EMBL/GenBank/DDBJ whole genome shotgun (WGS) entry which is preliminary data.</text>
</comment>
<keyword evidence="3" id="KW-0804">Transcription</keyword>
<dbReference type="OrthoDB" id="9805774at2"/>
<dbReference type="Pfam" id="PF00356">
    <property type="entry name" value="LacI"/>
    <property type="match status" value="1"/>
</dbReference>
<evidence type="ECO:0000256" key="3">
    <source>
        <dbReference type="ARBA" id="ARBA00023163"/>
    </source>
</evidence>
<dbReference type="Proteomes" id="UP000268016">
    <property type="component" value="Unassembled WGS sequence"/>
</dbReference>
<evidence type="ECO:0000313" key="6">
    <source>
        <dbReference type="Proteomes" id="UP000268016"/>
    </source>
</evidence>
<feature type="domain" description="HTH lacI-type" evidence="4">
    <location>
        <begin position="8"/>
        <end position="46"/>
    </location>
</feature>
<protein>
    <submittedName>
        <fullName evidence="5">LacI family transcriptional regulator</fullName>
    </submittedName>
</protein>
<dbReference type="PANTHER" id="PTHR30146:SF152">
    <property type="entry name" value="TRANSCRIPTIONAL REGULATORY PROTEIN"/>
    <property type="match status" value="1"/>
</dbReference>
<dbReference type="PANTHER" id="PTHR30146">
    <property type="entry name" value="LACI-RELATED TRANSCRIPTIONAL REPRESSOR"/>
    <property type="match status" value="1"/>
</dbReference>
<evidence type="ECO:0000256" key="1">
    <source>
        <dbReference type="ARBA" id="ARBA00023015"/>
    </source>
</evidence>
<dbReference type="Gene3D" id="1.10.260.40">
    <property type="entry name" value="lambda repressor-like DNA-binding domains"/>
    <property type="match status" value="1"/>
</dbReference>
<dbReference type="InterPro" id="IPR010982">
    <property type="entry name" value="Lambda_DNA-bd_dom_sf"/>
</dbReference>
<name>A0A3N2R8P7_9RHOB</name>
<dbReference type="EMBL" id="RDRB01000002">
    <property type="protein sequence ID" value="ROU03706.1"/>
    <property type="molecule type" value="Genomic_DNA"/>
</dbReference>
<dbReference type="Gene3D" id="3.40.50.2300">
    <property type="match status" value="2"/>
</dbReference>
<dbReference type="InterPro" id="IPR025997">
    <property type="entry name" value="SBP_2_dom"/>
</dbReference>
<dbReference type="GO" id="GO:0000976">
    <property type="term" value="F:transcription cis-regulatory region binding"/>
    <property type="evidence" value="ECO:0007669"/>
    <property type="project" value="TreeGrafter"/>
</dbReference>
<proteinExistence type="predicted"/>
<reference evidence="5 6" key="1">
    <citation type="submission" date="2018-10" db="EMBL/GenBank/DDBJ databases">
        <title>Histidinibacterium lentulum gen. nov., sp. nov., a marine bacterium from the culture broth of Picochlorum sp. 122.</title>
        <authorList>
            <person name="Wang G."/>
        </authorList>
    </citation>
    <scope>NUCLEOTIDE SEQUENCE [LARGE SCALE GENOMIC DNA]</scope>
    <source>
        <strain evidence="5 6">B17</strain>
    </source>
</reference>
<dbReference type="InterPro" id="IPR000843">
    <property type="entry name" value="HTH_LacI"/>
</dbReference>
<sequence>MPHRFPVKEIALQAGVGTATVDRVLNGRGGVRAGTVARVEKAIAELEAQAGQLSIAGRRLIVDLLVEAPQTFIDELGSALRRELPLMQPAAFRVRADMRTRFPVPQLSAALARVERTGSHGVILMAPDAPPLSERIRALEGAGIPVITLASDMPGSGRSGYVGLDNGRAGETAAWIIARTRPDTARVLVTIRNPGFRGEGERAAGFRVALARHLPAAEVLDLTEGTDGPAFLDRLTRAALSGPPPDALYSIGGSNRRLLAALSAAGVTPALVIGHDLDPDNRALLAEGALDAVLYHDLAEDIRTACRIILARASRGAMHAPPGGAALRLMLPPMLG</sequence>
<dbReference type="SUPFAM" id="SSF53822">
    <property type="entry name" value="Periplasmic binding protein-like I"/>
    <property type="match status" value="1"/>
</dbReference>
<gene>
    <name evidence="5" type="ORF">EAT49_05255</name>
</gene>